<protein>
    <submittedName>
        <fullName evidence="2">Uncharacterized protein</fullName>
    </submittedName>
</protein>
<reference evidence="2 3" key="1">
    <citation type="submission" date="2019-05" db="EMBL/GenBank/DDBJ databases">
        <title>Another draft genome of Portunus trituberculatus and its Hox gene families provides insights of decapod evolution.</title>
        <authorList>
            <person name="Jeong J.-H."/>
            <person name="Song I."/>
            <person name="Kim S."/>
            <person name="Choi T."/>
            <person name="Kim D."/>
            <person name="Ryu S."/>
            <person name="Kim W."/>
        </authorList>
    </citation>
    <scope>NUCLEOTIDE SEQUENCE [LARGE SCALE GENOMIC DNA]</scope>
    <source>
        <tissue evidence="2">Muscle</tissue>
    </source>
</reference>
<gene>
    <name evidence="2" type="ORF">E2C01_029900</name>
</gene>
<accession>A0A5B7EQK1</accession>
<feature type="compositionally biased region" description="Acidic residues" evidence="1">
    <location>
        <begin position="79"/>
        <end position="89"/>
    </location>
</feature>
<dbReference type="Proteomes" id="UP000324222">
    <property type="component" value="Unassembled WGS sequence"/>
</dbReference>
<evidence type="ECO:0000313" key="2">
    <source>
        <dbReference type="EMBL" id="MPC36442.1"/>
    </source>
</evidence>
<feature type="compositionally biased region" description="Basic and acidic residues" evidence="1">
    <location>
        <begin position="98"/>
        <end position="108"/>
    </location>
</feature>
<evidence type="ECO:0000313" key="3">
    <source>
        <dbReference type="Proteomes" id="UP000324222"/>
    </source>
</evidence>
<sequence length="108" mass="11288">MGVVRQDVLVLVTSVGMSLAGWAIPADSGRGNMASSTKPLAPPPPPPSLGLVSDNPPANIMDDAEDRDVNGLGLSDADVNMDDMEGEEVEPPKSGNHRTLDLLDHGKF</sequence>
<keyword evidence="3" id="KW-1185">Reference proteome</keyword>
<evidence type="ECO:0000256" key="1">
    <source>
        <dbReference type="SAM" id="MobiDB-lite"/>
    </source>
</evidence>
<organism evidence="2 3">
    <name type="scientific">Portunus trituberculatus</name>
    <name type="common">Swimming crab</name>
    <name type="synonym">Neptunus trituberculatus</name>
    <dbReference type="NCBI Taxonomy" id="210409"/>
    <lineage>
        <taxon>Eukaryota</taxon>
        <taxon>Metazoa</taxon>
        <taxon>Ecdysozoa</taxon>
        <taxon>Arthropoda</taxon>
        <taxon>Crustacea</taxon>
        <taxon>Multicrustacea</taxon>
        <taxon>Malacostraca</taxon>
        <taxon>Eumalacostraca</taxon>
        <taxon>Eucarida</taxon>
        <taxon>Decapoda</taxon>
        <taxon>Pleocyemata</taxon>
        <taxon>Brachyura</taxon>
        <taxon>Eubrachyura</taxon>
        <taxon>Portunoidea</taxon>
        <taxon>Portunidae</taxon>
        <taxon>Portuninae</taxon>
        <taxon>Portunus</taxon>
    </lineage>
</organism>
<dbReference type="EMBL" id="VSRR010003518">
    <property type="protein sequence ID" value="MPC36442.1"/>
    <property type="molecule type" value="Genomic_DNA"/>
</dbReference>
<proteinExistence type="predicted"/>
<name>A0A5B7EQK1_PORTR</name>
<dbReference type="OrthoDB" id="6363432at2759"/>
<feature type="region of interest" description="Disordered" evidence="1">
    <location>
        <begin position="24"/>
        <end position="108"/>
    </location>
</feature>
<dbReference type="AlphaFoldDB" id="A0A5B7EQK1"/>
<comment type="caution">
    <text evidence="2">The sequence shown here is derived from an EMBL/GenBank/DDBJ whole genome shotgun (WGS) entry which is preliminary data.</text>
</comment>